<evidence type="ECO:0000313" key="3">
    <source>
        <dbReference type="Proteomes" id="UP000295830"/>
    </source>
</evidence>
<proteinExistence type="predicted"/>
<evidence type="ECO:0000259" key="1">
    <source>
        <dbReference type="PROSITE" id="PS50404"/>
    </source>
</evidence>
<dbReference type="SFLD" id="SFLDG01202">
    <property type="entry name" value="SUF2.2"/>
    <property type="match status" value="1"/>
</dbReference>
<dbReference type="PROSITE" id="PS50404">
    <property type="entry name" value="GST_NTER"/>
    <property type="match status" value="2"/>
</dbReference>
<evidence type="ECO:0000313" key="2">
    <source>
        <dbReference type="EMBL" id="TDT44078.1"/>
    </source>
</evidence>
<keyword evidence="3" id="KW-1185">Reference proteome</keyword>
<feature type="domain" description="GST N-terminal" evidence="1">
    <location>
        <begin position="31"/>
        <end position="113"/>
    </location>
</feature>
<dbReference type="SFLD" id="SFLDG01181">
    <property type="entry name" value="SUF2"/>
    <property type="match status" value="1"/>
</dbReference>
<feature type="domain" description="GST N-terminal" evidence="1">
    <location>
        <begin position="150"/>
        <end position="250"/>
    </location>
</feature>
<dbReference type="PANTHER" id="PTHR45288">
    <property type="entry name" value="THIOREDOXIN FAMILY PROTEIN"/>
    <property type="match status" value="1"/>
</dbReference>
<dbReference type="Gene3D" id="3.40.30.10">
    <property type="entry name" value="Glutaredoxin"/>
    <property type="match status" value="2"/>
</dbReference>
<accession>A0A4V3ER77</accession>
<reference evidence="2 3" key="1">
    <citation type="submission" date="2019-03" db="EMBL/GenBank/DDBJ databases">
        <title>Genomic Encyclopedia of Type Strains, Phase IV (KMG-IV): sequencing the most valuable type-strain genomes for metagenomic binning, comparative biology and taxonomic classification.</title>
        <authorList>
            <person name="Goeker M."/>
        </authorList>
    </citation>
    <scope>NUCLEOTIDE SEQUENCE [LARGE SCALE GENOMIC DNA]</scope>
    <source>
        <strain evidence="2 3">DSM 15505</strain>
    </source>
</reference>
<keyword evidence="2" id="KW-0808">Transferase</keyword>
<dbReference type="Proteomes" id="UP000295830">
    <property type="component" value="Unassembled WGS sequence"/>
</dbReference>
<gene>
    <name evidence="2" type="ORF">DES49_0177</name>
</gene>
<sequence length="250" mass="28115">MLKLAGQLTTSTSALWRGTSVRVQETERPRELLHLYDMEGCPHCRLVREALTELDLDAVIYPCPKGGDRFRNRAAELGGRERFPLLVDPGQGEVLQESTRIVAYLWRQYGSGGGPGLTARAPIGKIRSVMASATRIGAGVYAKPARRPARLLELYSFESSPYTRVVRERLCELQLPYVVRNCGKSSLGDYVLPVVREAVGMNYEPASPNRRELLARTGRVAVPYLVDPNQDNSLYESDRILEHLRHFYQI</sequence>
<dbReference type="Pfam" id="PF13417">
    <property type="entry name" value="GST_N_3"/>
    <property type="match status" value="2"/>
</dbReference>
<dbReference type="InterPro" id="IPR011767">
    <property type="entry name" value="GLR_AS"/>
</dbReference>
<name>A0A4V3ER77_9GAMM</name>
<dbReference type="EMBL" id="SOAX01000001">
    <property type="protein sequence ID" value="TDT44078.1"/>
    <property type="molecule type" value="Genomic_DNA"/>
</dbReference>
<dbReference type="RefSeq" id="WP_243864784.1">
    <property type="nucleotide sequence ID" value="NZ_SOAX01000001.1"/>
</dbReference>
<dbReference type="InterPro" id="IPR036249">
    <property type="entry name" value="Thioredoxin-like_sf"/>
</dbReference>
<protein>
    <submittedName>
        <fullName evidence="2">Glutathione S-transferase-like protein</fullName>
    </submittedName>
</protein>
<dbReference type="PANTHER" id="PTHR45288:SF1">
    <property type="entry name" value="THIOREDOXIN FAMILY PROTEIN"/>
    <property type="match status" value="1"/>
</dbReference>
<dbReference type="PROSITE" id="PS00195">
    <property type="entry name" value="GLUTAREDOXIN_1"/>
    <property type="match status" value="1"/>
</dbReference>
<comment type="caution">
    <text evidence="2">The sequence shown here is derived from an EMBL/GenBank/DDBJ whole genome shotgun (WGS) entry which is preliminary data.</text>
</comment>
<dbReference type="AlphaFoldDB" id="A0A4V3ER77"/>
<dbReference type="GO" id="GO:0016740">
    <property type="term" value="F:transferase activity"/>
    <property type="evidence" value="ECO:0007669"/>
    <property type="project" value="UniProtKB-KW"/>
</dbReference>
<dbReference type="InterPro" id="IPR004045">
    <property type="entry name" value="Glutathione_S-Trfase_N"/>
</dbReference>
<organism evidence="2 3">
    <name type="scientific">Halospina denitrificans</name>
    <dbReference type="NCBI Taxonomy" id="332522"/>
    <lineage>
        <taxon>Bacteria</taxon>
        <taxon>Pseudomonadati</taxon>
        <taxon>Pseudomonadota</taxon>
        <taxon>Gammaproteobacteria</taxon>
        <taxon>Halospina</taxon>
    </lineage>
</organism>
<dbReference type="InterPro" id="IPR040079">
    <property type="entry name" value="Glutathione_S-Trfase"/>
</dbReference>
<dbReference type="SFLD" id="SFLDS00019">
    <property type="entry name" value="Glutathione_Transferase_(cytos"/>
    <property type="match status" value="1"/>
</dbReference>
<dbReference type="SUPFAM" id="SSF52833">
    <property type="entry name" value="Thioredoxin-like"/>
    <property type="match status" value="2"/>
</dbReference>